<keyword evidence="1" id="KW-0732">Signal</keyword>
<reference evidence="3" key="1">
    <citation type="journal article" date="2019" name="Int. J. Syst. Evol. Microbiol.">
        <title>The Global Catalogue of Microorganisms (GCM) 10K type strain sequencing project: providing services to taxonomists for standard genome sequencing and annotation.</title>
        <authorList>
            <consortium name="The Broad Institute Genomics Platform"/>
            <consortium name="The Broad Institute Genome Sequencing Center for Infectious Disease"/>
            <person name="Wu L."/>
            <person name="Ma J."/>
        </authorList>
    </citation>
    <scope>NUCLEOTIDE SEQUENCE [LARGE SCALE GENOMIC DNA]</scope>
    <source>
        <strain evidence="3">CGMCC 1.15180</strain>
    </source>
</reference>
<proteinExistence type="predicted"/>
<dbReference type="Proteomes" id="UP001597361">
    <property type="component" value="Unassembled WGS sequence"/>
</dbReference>
<evidence type="ECO:0000313" key="2">
    <source>
        <dbReference type="EMBL" id="MFD2034254.1"/>
    </source>
</evidence>
<dbReference type="EMBL" id="JBHUHR010000015">
    <property type="protein sequence ID" value="MFD2034254.1"/>
    <property type="molecule type" value="Genomic_DNA"/>
</dbReference>
<feature type="chain" id="PRO_5046873283" evidence="1">
    <location>
        <begin position="23"/>
        <end position="292"/>
    </location>
</feature>
<dbReference type="Gene3D" id="2.130.10.10">
    <property type="entry name" value="YVTN repeat-like/Quinoprotein amine dehydrogenase"/>
    <property type="match status" value="1"/>
</dbReference>
<feature type="signal peptide" evidence="1">
    <location>
        <begin position="1"/>
        <end position="22"/>
    </location>
</feature>
<dbReference type="RefSeq" id="WP_376884229.1">
    <property type="nucleotide sequence ID" value="NZ_JBHUHR010000015.1"/>
</dbReference>
<protein>
    <submittedName>
        <fullName evidence="2">YncE family protein</fullName>
    </submittedName>
</protein>
<dbReference type="SUPFAM" id="SSF63829">
    <property type="entry name" value="Calcium-dependent phosphotriesterase"/>
    <property type="match status" value="1"/>
</dbReference>
<comment type="caution">
    <text evidence="2">The sequence shown here is derived from an EMBL/GenBank/DDBJ whole genome shotgun (WGS) entry which is preliminary data.</text>
</comment>
<evidence type="ECO:0000256" key="1">
    <source>
        <dbReference type="SAM" id="SignalP"/>
    </source>
</evidence>
<dbReference type="InterPro" id="IPR015943">
    <property type="entry name" value="WD40/YVTN_repeat-like_dom_sf"/>
</dbReference>
<sequence>MKTNLKLSLVFLLSFLIWSCNSSTKTEEVTEVEIEETTEPSLTKVWETSEDLPTNESVLFDEATGDIYVSNIDGNPTEKDGKGSIAMINKEGEILHKEWVSGIDAPKGMGISNGKLYVTNIDELVEIDIETAQISKRYAIEGAEFLNDIDTDGDKVYFSDMKTGRIHLFENGDFSIFAEGQDNINGLRVGKNGVLYGLDGSGLKKYNSDGSFETLNRVVTGGDGLIVIDEHTFIASRWQGEIYLIQDGKETKILDTKDEESNTADIGFIPSDNLVLVPTFFKNKVVAYKLNY</sequence>
<accession>A0ABW4VHT6</accession>
<evidence type="ECO:0000313" key="3">
    <source>
        <dbReference type="Proteomes" id="UP001597361"/>
    </source>
</evidence>
<gene>
    <name evidence="2" type="ORF">ACFSKL_05590</name>
</gene>
<keyword evidence="3" id="KW-1185">Reference proteome</keyword>
<organism evidence="2 3">
    <name type="scientific">Belliella marina</name>
    <dbReference type="NCBI Taxonomy" id="1644146"/>
    <lineage>
        <taxon>Bacteria</taxon>
        <taxon>Pseudomonadati</taxon>
        <taxon>Bacteroidota</taxon>
        <taxon>Cytophagia</taxon>
        <taxon>Cytophagales</taxon>
        <taxon>Cyclobacteriaceae</taxon>
        <taxon>Belliella</taxon>
    </lineage>
</organism>
<name>A0ABW4VHT6_9BACT</name>